<proteinExistence type="predicted"/>
<comment type="caution">
    <text evidence="1">The sequence shown here is derived from an EMBL/GenBank/DDBJ whole genome shotgun (WGS) entry which is preliminary data.</text>
</comment>
<feature type="non-terminal residue" evidence="1">
    <location>
        <position position="1"/>
    </location>
</feature>
<evidence type="ECO:0000313" key="2">
    <source>
        <dbReference type="Proteomes" id="UP001189429"/>
    </source>
</evidence>
<keyword evidence="2" id="KW-1185">Reference proteome</keyword>
<gene>
    <name evidence="1" type="ORF">PCOR1329_LOCUS85410</name>
</gene>
<dbReference type="EMBL" id="CAUYUJ010022608">
    <property type="protein sequence ID" value="CAK0911566.1"/>
    <property type="molecule type" value="Genomic_DNA"/>
</dbReference>
<evidence type="ECO:0000313" key="1">
    <source>
        <dbReference type="EMBL" id="CAK0911566.1"/>
    </source>
</evidence>
<name>A0ABN9YFD9_9DINO</name>
<sequence>KNLVARFDDFEWEVPVAPAEHHDAEQAATHEALYSAQGPHGAICLRWVNRAGAPRILRVTETRERQGQLMQMGGWAPEHESAAVAWLIEQLKAYAAGRTTKPDMEIAKKGWLASHSASGV</sequence>
<accession>A0ABN9YFD9</accession>
<reference evidence="1" key="1">
    <citation type="submission" date="2023-10" db="EMBL/GenBank/DDBJ databases">
        <authorList>
            <person name="Chen Y."/>
            <person name="Shah S."/>
            <person name="Dougan E. K."/>
            <person name="Thang M."/>
            <person name="Chan C."/>
        </authorList>
    </citation>
    <scope>NUCLEOTIDE SEQUENCE [LARGE SCALE GENOMIC DNA]</scope>
</reference>
<protein>
    <submittedName>
        <fullName evidence="1">Uncharacterized protein</fullName>
    </submittedName>
</protein>
<dbReference type="Proteomes" id="UP001189429">
    <property type="component" value="Unassembled WGS sequence"/>
</dbReference>
<feature type="non-terminal residue" evidence="1">
    <location>
        <position position="120"/>
    </location>
</feature>
<organism evidence="1 2">
    <name type="scientific">Prorocentrum cordatum</name>
    <dbReference type="NCBI Taxonomy" id="2364126"/>
    <lineage>
        <taxon>Eukaryota</taxon>
        <taxon>Sar</taxon>
        <taxon>Alveolata</taxon>
        <taxon>Dinophyceae</taxon>
        <taxon>Prorocentrales</taxon>
        <taxon>Prorocentraceae</taxon>
        <taxon>Prorocentrum</taxon>
    </lineage>
</organism>